<dbReference type="PANTHER" id="PTHR16866">
    <property type="entry name" value="GASTRIN-RELEASING PEPTIDE"/>
    <property type="match status" value="1"/>
</dbReference>
<dbReference type="OrthoDB" id="9879745at2759"/>
<organism evidence="12 13">
    <name type="scientific">Liparis tanakae</name>
    <name type="common">Tanaka's snailfish</name>
    <dbReference type="NCBI Taxonomy" id="230148"/>
    <lineage>
        <taxon>Eukaryota</taxon>
        <taxon>Metazoa</taxon>
        <taxon>Chordata</taxon>
        <taxon>Craniata</taxon>
        <taxon>Vertebrata</taxon>
        <taxon>Euteleostomi</taxon>
        <taxon>Actinopterygii</taxon>
        <taxon>Neopterygii</taxon>
        <taxon>Teleostei</taxon>
        <taxon>Neoteleostei</taxon>
        <taxon>Acanthomorphata</taxon>
        <taxon>Eupercaria</taxon>
        <taxon>Perciformes</taxon>
        <taxon>Cottioidei</taxon>
        <taxon>Cottales</taxon>
        <taxon>Liparidae</taxon>
        <taxon>Liparis</taxon>
    </lineage>
</organism>
<dbReference type="GO" id="GO:0005184">
    <property type="term" value="F:neuropeptide hormone activity"/>
    <property type="evidence" value="ECO:0007669"/>
    <property type="project" value="TreeGrafter"/>
</dbReference>
<feature type="signal peptide" evidence="11">
    <location>
        <begin position="1"/>
        <end position="31"/>
    </location>
</feature>
<evidence type="ECO:0000256" key="3">
    <source>
        <dbReference type="ARBA" id="ARBA00010012"/>
    </source>
</evidence>
<reference evidence="12 13" key="1">
    <citation type="submission" date="2019-03" db="EMBL/GenBank/DDBJ databases">
        <title>First draft genome of Liparis tanakae, snailfish: a comprehensive survey of snailfish specific genes.</title>
        <authorList>
            <person name="Kim W."/>
            <person name="Song I."/>
            <person name="Jeong J.-H."/>
            <person name="Kim D."/>
            <person name="Kim S."/>
            <person name="Ryu S."/>
            <person name="Song J.Y."/>
            <person name="Lee S.K."/>
        </authorList>
    </citation>
    <scope>NUCLEOTIDE SEQUENCE [LARGE SCALE GENOMIC DNA]</scope>
    <source>
        <tissue evidence="12">Muscle</tissue>
    </source>
</reference>
<accession>A0A4Z2J4K6</accession>
<evidence type="ECO:0000256" key="6">
    <source>
        <dbReference type="ARBA" id="ARBA00022685"/>
    </source>
</evidence>
<protein>
    <recommendedName>
        <fullName evidence="4">Gastrin-releasing peptide</fullName>
    </recommendedName>
</protein>
<evidence type="ECO:0000313" key="12">
    <source>
        <dbReference type="EMBL" id="TNN85285.1"/>
    </source>
</evidence>
<dbReference type="InterPro" id="IPR004019">
    <property type="entry name" value="YLP_motif"/>
</dbReference>
<keyword evidence="8" id="KW-0027">Amidation</keyword>
<evidence type="ECO:0000256" key="8">
    <source>
        <dbReference type="ARBA" id="ARBA00022815"/>
    </source>
</evidence>
<evidence type="ECO:0000256" key="5">
    <source>
        <dbReference type="ARBA" id="ARBA00022525"/>
    </source>
</evidence>
<evidence type="ECO:0000256" key="7">
    <source>
        <dbReference type="ARBA" id="ARBA00022729"/>
    </source>
</evidence>
<dbReference type="Pfam" id="PF02757">
    <property type="entry name" value="YLP"/>
    <property type="match status" value="6"/>
</dbReference>
<dbReference type="PROSITE" id="PS00257">
    <property type="entry name" value="BOMBESIN"/>
    <property type="match status" value="1"/>
</dbReference>
<keyword evidence="13" id="KW-1185">Reference proteome</keyword>
<keyword evidence="9" id="KW-0968">Cytoplasmic vesicle</keyword>
<dbReference type="GO" id="GO:0007218">
    <property type="term" value="P:neuropeptide signaling pathway"/>
    <property type="evidence" value="ECO:0007669"/>
    <property type="project" value="InterPro"/>
</dbReference>
<dbReference type="GO" id="GO:0005615">
    <property type="term" value="C:extracellular space"/>
    <property type="evidence" value="ECO:0007669"/>
    <property type="project" value="TreeGrafter"/>
</dbReference>
<proteinExistence type="inferred from homology"/>
<keyword evidence="7 11" id="KW-0732">Signal</keyword>
<dbReference type="InterPro" id="IPR000874">
    <property type="entry name" value="Bombesin"/>
</dbReference>
<feature type="compositionally biased region" description="Basic and acidic residues" evidence="10">
    <location>
        <begin position="109"/>
        <end position="125"/>
    </location>
</feature>
<comment type="caution">
    <text evidence="12">The sequence shown here is derived from an EMBL/GenBank/DDBJ whole genome shotgun (WGS) entry which is preliminary data.</text>
</comment>
<gene>
    <name evidence="12" type="primary">grp</name>
    <name evidence="12" type="ORF">EYF80_004307</name>
</gene>
<dbReference type="Pfam" id="PF02044">
    <property type="entry name" value="Bombesin"/>
    <property type="match status" value="1"/>
</dbReference>
<comment type="similarity">
    <text evidence="3">Belongs to the bombesin/neuromedin-B/ranatensin family.</text>
</comment>
<evidence type="ECO:0000256" key="1">
    <source>
        <dbReference type="ARBA" id="ARBA00004263"/>
    </source>
</evidence>
<dbReference type="AlphaFoldDB" id="A0A4Z2J4K6"/>
<dbReference type="Proteomes" id="UP000314294">
    <property type="component" value="Unassembled WGS sequence"/>
</dbReference>
<evidence type="ECO:0000256" key="10">
    <source>
        <dbReference type="SAM" id="MobiDB-lite"/>
    </source>
</evidence>
<dbReference type="EMBL" id="SRLO01000021">
    <property type="protein sequence ID" value="TNN85285.1"/>
    <property type="molecule type" value="Genomic_DNA"/>
</dbReference>
<feature type="region of interest" description="Disordered" evidence="10">
    <location>
        <begin position="60"/>
        <end position="146"/>
    </location>
</feature>
<evidence type="ECO:0000256" key="11">
    <source>
        <dbReference type="SAM" id="SignalP"/>
    </source>
</evidence>
<feature type="chain" id="PRO_5021398255" description="Gastrin-releasing peptide" evidence="11">
    <location>
        <begin position="32"/>
        <end position="257"/>
    </location>
</feature>
<evidence type="ECO:0000256" key="4">
    <source>
        <dbReference type="ARBA" id="ARBA00016270"/>
    </source>
</evidence>
<dbReference type="PANTHER" id="PTHR16866:SF2">
    <property type="entry name" value="GASTRIN-RELEASING PEPTIDE"/>
    <property type="match status" value="1"/>
</dbReference>
<evidence type="ECO:0000313" key="13">
    <source>
        <dbReference type="Proteomes" id="UP000314294"/>
    </source>
</evidence>
<keyword evidence="5" id="KW-0964">Secreted</keyword>
<dbReference type="GO" id="GO:0031410">
    <property type="term" value="C:cytoplasmic vesicle"/>
    <property type="evidence" value="ECO:0007669"/>
    <property type="project" value="UniProtKB-SubCell"/>
</dbReference>
<comment type="subcellular location">
    <subcellularLocation>
        <location evidence="1">Cytoplasmic vesicle</location>
        <location evidence="1">Secretory vesicle lumen</location>
    </subcellularLocation>
    <subcellularLocation>
        <location evidence="2">Secreted</location>
    </subcellularLocation>
</comment>
<feature type="compositionally biased region" description="Basic and acidic residues" evidence="10">
    <location>
        <begin position="60"/>
        <end position="101"/>
    </location>
</feature>
<name>A0A4Z2J4K6_9TELE</name>
<keyword evidence="6" id="KW-0165">Cleavage on pair of basic residues</keyword>
<evidence type="ECO:0000256" key="2">
    <source>
        <dbReference type="ARBA" id="ARBA00004613"/>
    </source>
</evidence>
<evidence type="ECO:0000256" key="9">
    <source>
        <dbReference type="ARBA" id="ARBA00023329"/>
    </source>
</evidence>
<sequence length="257" mass="29814">MGGVCVRCSWWRRPVWPLLIVLATIPRASHCSDSPAAAVGKMYARGNHWAVGHLMGKKSIDRGRDYLPPSETDRYRDYLPPSETDRYRDYLPPSETDRYRDYLPPSETDQDRDYFPPSETDRYRDYLPPSEPDQDRDYLPPSEPAGVTRRLMEALLQQKTQRRRRVQPQAADTRRLRLRSGWREEDRDKYLREGNDYMFKWCEVDTMKREAMLEFLGSAEQWYAGGGGHMEPMWGRAGGLRKEAGKEEGMDGGGEGV</sequence>